<evidence type="ECO:0000259" key="16">
    <source>
        <dbReference type="Pfam" id="PF02874"/>
    </source>
</evidence>
<feature type="site" description="Required for activity" evidence="12">
    <location>
        <position position="373"/>
    </location>
</feature>
<evidence type="ECO:0000313" key="17">
    <source>
        <dbReference type="EMBL" id="PRY51686.1"/>
    </source>
</evidence>
<feature type="domain" description="ATP synthase alpha subunit C-terminal" evidence="15">
    <location>
        <begin position="382"/>
        <end position="507"/>
    </location>
</feature>
<keyword evidence="9 12" id="KW-0472">Membrane</keyword>
<keyword evidence="3 12" id="KW-0813">Transport</keyword>
<comment type="function">
    <text evidence="12">Produces ATP from ADP in the presence of a proton gradient across the membrane. The alpha chain is a regulatory subunit.</text>
</comment>
<dbReference type="GO" id="GO:0045259">
    <property type="term" value="C:proton-transporting ATP synthase complex"/>
    <property type="evidence" value="ECO:0007669"/>
    <property type="project" value="UniProtKB-KW"/>
</dbReference>
<evidence type="ECO:0000256" key="2">
    <source>
        <dbReference type="ARBA" id="ARBA00008936"/>
    </source>
</evidence>
<feature type="binding site" evidence="12">
    <location>
        <begin position="172"/>
        <end position="179"/>
    </location>
    <ligand>
        <name>ATP</name>
        <dbReference type="ChEBI" id="CHEBI:30616"/>
    </ligand>
</feature>
<comment type="catalytic activity">
    <reaction evidence="12">
        <text>ATP + H2O + 4 H(+)(in) = ADP + phosphate + 5 H(+)(out)</text>
        <dbReference type="Rhea" id="RHEA:57720"/>
        <dbReference type="ChEBI" id="CHEBI:15377"/>
        <dbReference type="ChEBI" id="CHEBI:15378"/>
        <dbReference type="ChEBI" id="CHEBI:30616"/>
        <dbReference type="ChEBI" id="CHEBI:43474"/>
        <dbReference type="ChEBI" id="CHEBI:456216"/>
        <dbReference type="EC" id="7.1.2.2"/>
    </reaction>
</comment>
<evidence type="ECO:0000256" key="4">
    <source>
        <dbReference type="ARBA" id="ARBA00022475"/>
    </source>
</evidence>
<evidence type="ECO:0000313" key="18">
    <source>
        <dbReference type="Proteomes" id="UP000239210"/>
    </source>
</evidence>
<evidence type="ECO:0000259" key="15">
    <source>
        <dbReference type="Pfam" id="PF00306"/>
    </source>
</evidence>
<evidence type="ECO:0000256" key="11">
    <source>
        <dbReference type="ARBA" id="ARBA00023310"/>
    </source>
</evidence>
<dbReference type="SUPFAM" id="SSF50615">
    <property type="entry name" value="N-terminal domain of alpha and beta subunits of F1 ATP synthase"/>
    <property type="match status" value="1"/>
</dbReference>
<dbReference type="FunFam" id="2.40.30.20:FF:000001">
    <property type="entry name" value="ATP synthase subunit alpha"/>
    <property type="match status" value="1"/>
</dbReference>
<keyword evidence="8 12" id="KW-0406">Ion transport</keyword>
<dbReference type="GO" id="GO:0005524">
    <property type="term" value="F:ATP binding"/>
    <property type="evidence" value="ECO:0007669"/>
    <property type="project" value="UniProtKB-UniRule"/>
</dbReference>
<dbReference type="InterPro" id="IPR000194">
    <property type="entry name" value="ATPase_F1/V1/A1_a/bsu_nucl-bd"/>
</dbReference>
<evidence type="ECO:0000256" key="6">
    <source>
        <dbReference type="ARBA" id="ARBA00022840"/>
    </source>
</evidence>
<organism evidence="17 18">
    <name type="scientific">Geodermatophilus tzadiensis</name>
    <dbReference type="NCBI Taxonomy" id="1137988"/>
    <lineage>
        <taxon>Bacteria</taxon>
        <taxon>Bacillati</taxon>
        <taxon>Actinomycetota</taxon>
        <taxon>Actinomycetes</taxon>
        <taxon>Geodermatophilales</taxon>
        <taxon>Geodermatophilaceae</taxon>
        <taxon>Geodermatophilus</taxon>
    </lineage>
</organism>
<dbReference type="SUPFAM" id="SSF52540">
    <property type="entry name" value="P-loop containing nucleoside triphosphate hydrolases"/>
    <property type="match status" value="1"/>
</dbReference>
<evidence type="ECO:0000256" key="8">
    <source>
        <dbReference type="ARBA" id="ARBA00023065"/>
    </source>
</evidence>
<dbReference type="SUPFAM" id="SSF47917">
    <property type="entry name" value="C-terminal domain of alpha and beta subunits of F1 ATP synthase"/>
    <property type="match status" value="1"/>
</dbReference>
<keyword evidence="18" id="KW-1185">Reference proteome</keyword>
<dbReference type="Gene3D" id="1.20.150.20">
    <property type="entry name" value="ATP synthase alpha/beta chain, C-terminal domain"/>
    <property type="match status" value="1"/>
</dbReference>
<dbReference type="NCBIfam" id="TIGR00962">
    <property type="entry name" value="atpA"/>
    <property type="match status" value="1"/>
</dbReference>
<sequence>MAELTISADEIRSAIQNYVTEYSPDVSREEVGIVTEAGDGIARVEGLPSVMTNELLEFESGVRGLALNLDVREVGVVILGDFAGIEEGQQVRRTGEVLSVPVGDGYLGRVVDPLGNPIDGAGPVATTGRRALELQAPTVVQRQSVHEPLQTGIKAIDAMTPIGRGQRQLVIGDRQTGKTAIVTDTIINQKEAWATGDPAQQVRCIYVAVGQKGSTIAAIRASLEEAGAMEYTTIVAAPASESAGFKYIAPYTGSAIGQHWMYEGKHVLIVFDDLSKQAEAYRAVSLLLRRPPGREAYPGDVFYLHSRLLERCAKLSDDLGAGSMTGLPLIETKGNDVSAYIPTNVISITDGQIFLETGLFNSGVRPAINVGISVSRVGGSAQIKAMKSVAGRLRLDLAQYRELEAFASFSSDLDASSRATLDRGQRLVELLKQGQYQPYPVEREVVSLWLGTTGKLDRVPVGDVRRFESEFLDHIGRNETGVYDEIRTSRKLGDDAVQSLERAVEAFYGIFTTSDGSSLDEQDAEAMDASERGQERVQVKKG</sequence>
<dbReference type="NCBIfam" id="NF009884">
    <property type="entry name" value="PRK13343.1"/>
    <property type="match status" value="1"/>
</dbReference>
<keyword evidence="10 12" id="KW-0139">CF(1)</keyword>
<comment type="similarity">
    <text evidence="2 12">Belongs to the ATPase alpha/beta chains family.</text>
</comment>
<dbReference type="GO" id="GO:0005886">
    <property type="term" value="C:plasma membrane"/>
    <property type="evidence" value="ECO:0007669"/>
    <property type="project" value="UniProtKB-SubCell"/>
</dbReference>
<dbReference type="Proteomes" id="UP000239210">
    <property type="component" value="Unassembled WGS sequence"/>
</dbReference>
<comment type="caution">
    <text evidence="17">The sequence shown here is derived from an EMBL/GenBank/DDBJ whole genome shotgun (WGS) entry which is preliminary data.</text>
</comment>
<dbReference type="EC" id="7.1.2.2" evidence="12"/>
<dbReference type="Pfam" id="PF00306">
    <property type="entry name" value="ATP-synt_ab_C"/>
    <property type="match status" value="1"/>
</dbReference>
<dbReference type="InterPro" id="IPR000793">
    <property type="entry name" value="ATP_synth_asu_C"/>
</dbReference>
<keyword evidence="7 12" id="KW-1278">Translocase</keyword>
<dbReference type="PROSITE" id="PS00152">
    <property type="entry name" value="ATPASE_ALPHA_BETA"/>
    <property type="match status" value="1"/>
</dbReference>
<gene>
    <name evidence="12" type="primary">atpA</name>
    <name evidence="17" type="ORF">LY71_10155</name>
</gene>
<dbReference type="InterPro" id="IPR005294">
    <property type="entry name" value="ATP_synth_F1_asu"/>
</dbReference>
<dbReference type="EMBL" id="PVTG01000001">
    <property type="protein sequence ID" value="PRY51686.1"/>
    <property type="molecule type" value="Genomic_DNA"/>
</dbReference>
<dbReference type="GO" id="GO:0046933">
    <property type="term" value="F:proton-transporting ATP synthase activity, rotational mechanism"/>
    <property type="evidence" value="ECO:0007669"/>
    <property type="project" value="UniProtKB-UniRule"/>
</dbReference>
<dbReference type="RefSeq" id="WP_106275005.1">
    <property type="nucleotide sequence ID" value="NZ_PVTG01000001.1"/>
</dbReference>
<evidence type="ECO:0000256" key="7">
    <source>
        <dbReference type="ARBA" id="ARBA00022967"/>
    </source>
</evidence>
<feature type="region of interest" description="Disordered" evidence="13">
    <location>
        <begin position="516"/>
        <end position="542"/>
    </location>
</feature>
<dbReference type="InterPro" id="IPR023366">
    <property type="entry name" value="ATP_synth_asu-like_sf"/>
</dbReference>
<evidence type="ECO:0000256" key="10">
    <source>
        <dbReference type="ARBA" id="ARBA00023196"/>
    </source>
</evidence>
<evidence type="ECO:0000256" key="9">
    <source>
        <dbReference type="ARBA" id="ARBA00023136"/>
    </source>
</evidence>
<keyword evidence="12" id="KW-0375">Hydrogen ion transport</keyword>
<evidence type="ECO:0000256" key="3">
    <source>
        <dbReference type="ARBA" id="ARBA00022448"/>
    </source>
</evidence>
<dbReference type="InterPro" id="IPR038376">
    <property type="entry name" value="ATP_synth_asu_C_sf"/>
</dbReference>
<dbReference type="InterPro" id="IPR036121">
    <property type="entry name" value="ATPase_F1/V1/A1_a/bsu_N_sf"/>
</dbReference>
<dbReference type="AlphaFoldDB" id="A0A2T0U167"/>
<keyword evidence="5 12" id="KW-0547">Nucleotide-binding</keyword>
<feature type="compositionally biased region" description="Acidic residues" evidence="13">
    <location>
        <begin position="518"/>
        <end position="528"/>
    </location>
</feature>
<dbReference type="FunFam" id="1.20.150.20:FF:000001">
    <property type="entry name" value="ATP synthase subunit alpha"/>
    <property type="match status" value="1"/>
</dbReference>
<feature type="domain" description="ATPase F1/V1/A1 complex alpha/beta subunit nucleotide-binding" evidence="14">
    <location>
        <begin position="152"/>
        <end position="375"/>
    </location>
</feature>
<dbReference type="CDD" id="cd01132">
    <property type="entry name" value="F1-ATPase_alpha_CD"/>
    <property type="match status" value="1"/>
</dbReference>
<dbReference type="PANTHER" id="PTHR48082:SF2">
    <property type="entry name" value="ATP SYNTHASE SUBUNIT ALPHA, MITOCHONDRIAL"/>
    <property type="match status" value="1"/>
</dbReference>
<dbReference type="CDD" id="cd18116">
    <property type="entry name" value="ATP-synt_F1_alpha_N"/>
    <property type="match status" value="1"/>
</dbReference>
<dbReference type="Pfam" id="PF02874">
    <property type="entry name" value="ATP-synt_ab_N"/>
    <property type="match status" value="1"/>
</dbReference>
<dbReference type="InterPro" id="IPR020003">
    <property type="entry name" value="ATPase_a/bsu_AS"/>
</dbReference>
<evidence type="ECO:0000256" key="5">
    <source>
        <dbReference type="ARBA" id="ARBA00022741"/>
    </source>
</evidence>
<dbReference type="InterPro" id="IPR027417">
    <property type="entry name" value="P-loop_NTPase"/>
</dbReference>
<dbReference type="PANTHER" id="PTHR48082">
    <property type="entry name" value="ATP SYNTHASE SUBUNIT ALPHA, MITOCHONDRIAL"/>
    <property type="match status" value="1"/>
</dbReference>
<evidence type="ECO:0000256" key="1">
    <source>
        <dbReference type="ARBA" id="ARBA00004170"/>
    </source>
</evidence>
<dbReference type="Gene3D" id="2.40.30.20">
    <property type="match status" value="1"/>
</dbReference>
<keyword evidence="11 12" id="KW-0066">ATP synthesis</keyword>
<feature type="domain" description="ATPase F1/V1/A1 complex alpha/beta subunit N-terminal" evidence="16">
    <location>
        <begin position="29"/>
        <end position="95"/>
    </location>
</feature>
<dbReference type="InterPro" id="IPR033732">
    <property type="entry name" value="ATP_synth_F1_a_nt-bd_dom"/>
</dbReference>
<reference evidence="17 18" key="1">
    <citation type="submission" date="2018-03" db="EMBL/GenBank/DDBJ databases">
        <title>Genomic Encyclopedia of Archaeal and Bacterial Type Strains, Phase II (KMG-II): from individual species to whole genera.</title>
        <authorList>
            <person name="Goeker M."/>
        </authorList>
    </citation>
    <scope>NUCLEOTIDE SEQUENCE [LARGE SCALE GENOMIC DNA]</scope>
    <source>
        <strain evidence="17 18">DSM 45416</strain>
    </source>
</reference>
<evidence type="ECO:0000256" key="13">
    <source>
        <dbReference type="SAM" id="MobiDB-lite"/>
    </source>
</evidence>
<evidence type="ECO:0000259" key="14">
    <source>
        <dbReference type="Pfam" id="PF00006"/>
    </source>
</evidence>
<feature type="compositionally biased region" description="Basic and acidic residues" evidence="13">
    <location>
        <begin position="529"/>
        <end position="542"/>
    </location>
</feature>
<name>A0A2T0U167_9ACTN</name>
<comment type="subcellular location">
    <subcellularLocation>
        <location evidence="12">Cell membrane</location>
        <topology evidence="12">Peripheral membrane protein</topology>
    </subcellularLocation>
    <subcellularLocation>
        <location evidence="1">Membrane</location>
        <topology evidence="1">Peripheral membrane protein</topology>
    </subcellularLocation>
</comment>
<dbReference type="CDD" id="cd18113">
    <property type="entry name" value="ATP-synt_F1_alpha_C"/>
    <property type="match status" value="1"/>
</dbReference>
<dbReference type="GO" id="GO:0043531">
    <property type="term" value="F:ADP binding"/>
    <property type="evidence" value="ECO:0007669"/>
    <property type="project" value="TreeGrafter"/>
</dbReference>
<keyword evidence="4 12" id="KW-1003">Cell membrane</keyword>
<dbReference type="InterPro" id="IPR004100">
    <property type="entry name" value="ATPase_F1/V1/A1_a/bsu_N"/>
</dbReference>
<dbReference type="FunFam" id="3.40.50.300:FF:000002">
    <property type="entry name" value="ATP synthase subunit alpha"/>
    <property type="match status" value="1"/>
</dbReference>
<accession>A0A2T0U167</accession>
<keyword evidence="6 12" id="KW-0067">ATP-binding</keyword>
<proteinExistence type="inferred from homology"/>
<evidence type="ECO:0000256" key="12">
    <source>
        <dbReference type="HAMAP-Rule" id="MF_01346"/>
    </source>
</evidence>
<protein>
    <recommendedName>
        <fullName evidence="12">ATP synthase subunit alpha</fullName>
        <ecNumber evidence="12">7.1.2.2</ecNumber>
    </recommendedName>
    <alternativeName>
        <fullName evidence="12">ATP synthase F1 sector subunit alpha</fullName>
    </alternativeName>
    <alternativeName>
        <fullName evidence="12">F-ATPase subunit alpha</fullName>
    </alternativeName>
</protein>
<dbReference type="Pfam" id="PF00006">
    <property type="entry name" value="ATP-synt_ab"/>
    <property type="match status" value="1"/>
</dbReference>
<dbReference type="HAMAP" id="MF_01346">
    <property type="entry name" value="ATP_synth_alpha_bact"/>
    <property type="match status" value="1"/>
</dbReference>
<dbReference type="OrthoDB" id="9803053at2"/>
<dbReference type="Gene3D" id="3.40.50.300">
    <property type="entry name" value="P-loop containing nucleotide triphosphate hydrolases"/>
    <property type="match status" value="1"/>
</dbReference>